<dbReference type="GO" id="GO:0006096">
    <property type="term" value="P:glycolytic process"/>
    <property type="evidence" value="ECO:0007669"/>
    <property type="project" value="UniProtKB-UniRule"/>
</dbReference>
<dbReference type="InterPro" id="IPR001576">
    <property type="entry name" value="Phosphoglycerate_kinase"/>
</dbReference>
<dbReference type="InterPro" id="IPR036043">
    <property type="entry name" value="Phosphoglycerate_kinase_sf"/>
</dbReference>
<dbReference type="GO" id="GO:0005524">
    <property type="term" value="F:ATP binding"/>
    <property type="evidence" value="ECO:0007669"/>
    <property type="project" value="UniProtKB-KW"/>
</dbReference>
<dbReference type="EMBL" id="MHCQ01000004">
    <property type="protein sequence ID" value="OGY25032.1"/>
    <property type="molecule type" value="Genomic_DNA"/>
</dbReference>
<protein>
    <recommendedName>
        <fullName evidence="5 10">Phosphoglycerate kinase</fullName>
        <ecNumber evidence="4 10">2.7.2.3</ecNumber>
    </recommendedName>
</protein>
<dbReference type="HAMAP" id="MF_00145">
    <property type="entry name" value="Phosphoglyc_kinase"/>
    <property type="match status" value="1"/>
</dbReference>
<evidence type="ECO:0000256" key="7">
    <source>
        <dbReference type="ARBA" id="ARBA00022741"/>
    </source>
</evidence>
<evidence type="ECO:0000313" key="14">
    <source>
        <dbReference type="Proteomes" id="UP000177103"/>
    </source>
</evidence>
<gene>
    <name evidence="10" type="primary">pgk</name>
    <name evidence="13" type="ORF">A2Y57_02650</name>
</gene>
<feature type="binding site" evidence="10 11">
    <location>
        <position position="295"/>
    </location>
    <ligand>
        <name>ATP</name>
        <dbReference type="ChEBI" id="CHEBI:30616"/>
    </ligand>
</feature>
<dbReference type="PANTHER" id="PTHR11406:SF23">
    <property type="entry name" value="PHOSPHOGLYCERATE KINASE 1, CHLOROPLASTIC-RELATED"/>
    <property type="match status" value="1"/>
</dbReference>
<feature type="binding site" evidence="10">
    <location>
        <begin position="321"/>
        <end position="324"/>
    </location>
    <ligand>
        <name>ATP</name>
        <dbReference type="ChEBI" id="CHEBI:30616"/>
    </ligand>
</feature>
<evidence type="ECO:0000256" key="12">
    <source>
        <dbReference type="RuleBase" id="RU000532"/>
    </source>
</evidence>
<organism evidence="13 14">
    <name type="scientific">Candidatus Woykebacteria bacterium RBG_13_40_7b</name>
    <dbReference type="NCBI Taxonomy" id="1802594"/>
    <lineage>
        <taxon>Bacteria</taxon>
        <taxon>Candidatus Woykeibacteriota</taxon>
    </lineage>
</organism>
<dbReference type="PANTHER" id="PTHR11406">
    <property type="entry name" value="PHOSPHOGLYCERATE KINASE"/>
    <property type="match status" value="1"/>
</dbReference>
<dbReference type="FunFam" id="3.40.50.1260:FF:000006">
    <property type="entry name" value="Phosphoglycerate kinase"/>
    <property type="match status" value="1"/>
</dbReference>
<evidence type="ECO:0000256" key="11">
    <source>
        <dbReference type="PIRSR" id="PIRSR000724-2"/>
    </source>
</evidence>
<comment type="caution">
    <text evidence="13">The sequence shown here is derived from an EMBL/GenBank/DDBJ whole genome shotgun (WGS) entry which is preliminary data.</text>
</comment>
<feature type="binding site" evidence="10">
    <location>
        <position position="148"/>
    </location>
    <ligand>
        <name>substrate</name>
    </ligand>
</feature>
<reference evidence="13 14" key="1">
    <citation type="journal article" date="2016" name="Nat. Commun.">
        <title>Thousands of microbial genomes shed light on interconnected biogeochemical processes in an aquifer system.</title>
        <authorList>
            <person name="Anantharaman K."/>
            <person name="Brown C.T."/>
            <person name="Hug L.A."/>
            <person name="Sharon I."/>
            <person name="Castelle C.J."/>
            <person name="Probst A.J."/>
            <person name="Thomas B.C."/>
            <person name="Singh A."/>
            <person name="Wilkins M.J."/>
            <person name="Karaoz U."/>
            <person name="Brodie E.L."/>
            <person name="Williams K.H."/>
            <person name="Hubbard S.S."/>
            <person name="Banfield J.F."/>
        </authorList>
    </citation>
    <scope>NUCLEOTIDE SEQUENCE [LARGE SCALE GENOMIC DNA]</scope>
</reference>
<keyword evidence="6 10" id="KW-0808">Transferase</keyword>
<dbReference type="PIRSF" id="PIRSF000724">
    <property type="entry name" value="Pgk"/>
    <property type="match status" value="1"/>
</dbReference>
<dbReference type="InterPro" id="IPR015824">
    <property type="entry name" value="Phosphoglycerate_kinase_N"/>
</dbReference>
<sequence>MRSVKEANLSGKTILVRCEFNVPIKDSRILEDTRIKDSIPTLEFLLKKSGKIILISHLGRPNGWDLNYSLGKILPTLEKYLNLKVKFIPDCLGAQVTQSVKDLRDGEALMLENLRFYPEEEKNDLGFAKKLASLADLFVNESFDVCHRLHASVAGIPKFLPSFAGLRLEEEIKVLTKVLKTPTHPFCLIVGGAKLETKLPLIEKLKNLADQILIGSKFAQEDLPRLNNLVMPEDVLVAQKAGDDFSGIKNEDLEISLRNKELCFLDLGEKARNAYCKIIGDAKLVVWNGPLGWFEDRRFETGTKEVARAVAESSGYSIVGGGETTEALKNFGVFEKIDFVSTGGGAMLEFLSGKDLPGIGALNTNQIKYS</sequence>
<comment type="subunit">
    <text evidence="10">Monomer.</text>
</comment>
<comment type="catalytic activity">
    <reaction evidence="1 10 12">
        <text>(2R)-3-phosphoglycerate + ATP = (2R)-3-phospho-glyceroyl phosphate + ADP</text>
        <dbReference type="Rhea" id="RHEA:14801"/>
        <dbReference type="ChEBI" id="CHEBI:30616"/>
        <dbReference type="ChEBI" id="CHEBI:57604"/>
        <dbReference type="ChEBI" id="CHEBI:58272"/>
        <dbReference type="ChEBI" id="CHEBI:456216"/>
        <dbReference type="EC" id="2.7.2.3"/>
    </reaction>
</comment>
<comment type="pathway">
    <text evidence="2 10">Carbohydrate degradation; glycolysis; pyruvate from D-glyceraldehyde 3-phosphate: step 2/5.</text>
</comment>
<dbReference type="Pfam" id="PF00162">
    <property type="entry name" value="PGK"/>
    <property type="match status" value="2"/>
</dbReference>
<evidence type="ECO:0000256" key="9">
    <source>
        <dbReference type="ARBA" id="ARBA00022840"/>
    </source>
</evidence>
<feature type="binding site" evidence="10">
    <location>
        <position position="115"/>
    </location>
    <ligand>
        <name>substrate</name>
    </ligand>
</feature>
<feature type="binding site" evidence="10 11">
    <location>
        <position position="198"/>
    </location>
    <ligand>
        <name>ATP</name>
        <dbReference type="ChEBI" id="CHEBI:30616"/>
    </ligand>
</feature>
<evidence type="ECO:0000256" key="8">
    <source>
        <dbReference type="ARBA" id="ARBA00022777"/>
    </source>
</evidence>
<keyword evidence="7 10" id="KW-0547">Nucleotide-binding</keyword>
<dbReference type="AlphaFoldDB" id="A0A1G1WBH9"/>
<dbReference type="GO" id="GO:0004618">
    <property type="term" value="F:phosphoglycerate kinase activity"/>
    <property type="evidence" value="ECO:0007669"/>
    <property type="project" value="UniProtKB-UniRule"/>
</dbReference>
<dbReference type="PRINTS" id="PR00477">
    <property type="entry name" value="PHGLYCKINASE"/>
</dbReference>
<evidence type="ECO:0000256" key="5">
    <source>
        <dbReference type="ARBA" id="ARBA00016471"/>
    </source>
</evidence>
<comment type="subcellular location">
    <subcellularLocation>
        <location evidence="10">Cytoplasm</location>
    </subcellularLocation>
</comment>
<keyword evidence="10" id="KW-0324">Glycolysis</keyword>
<name>A0A1G1WBH9_9BACT</name>
<evidence type="ECO:0000256" key="10">
    <source>
        <dbReference type="HAMAP-Rule" id="MF_00145"/>
    </source>
</evidence>
<keyword evidence="9 10" id="KW-0067">ATP-binding</keyword>
<dbReference type="Gene3D" id="3.40.50.1260">
    <property type="entry name" value="Phosphoglycerate kinase, N-terminal domain"/>
    <property type="match status" value="3"/>
</dbReference>
<evidence type="ECO:0000256" key="6">
    <source>
        <dbReference type="ARBA" id="ARBA00022679"/>
    </source>
</evidence>
<feature type="binding site" evidence="10">
    <location>
        <begin position="57"/>
        <end position="60"/>
    </location>
    <ligand>
        <name>substrate</name>
    </ligand>
</feature>
<dbReference type="UniPathway" id="UPA00109">
    <property type="reaction ID" value="UER00185"/>
</dbReference>
<dbReference type="EC" id="2.7.2.3" evidence="4 10"/>
<accession>A0A1G1WBH9</accession>
<evidence type="ECO:0000313" key="13">
    <source>
        <dbReference type="EMBL" id="OGY25032.1"/>
    </source>
</evidence>
<keyword evidence="8 10" id="KW-0418">Kinase</keyword>
<dbReference type="GO" id="GO:0006094">
    <property type="term" value="P:gluconeogenesis"/>
    <property type="evidence" value="ECO:0007669"/>
    <property type="project" value="TreeGrafter"/>
</dbReference>
<dbReference type="GO" id="GO:0043531">
    <property type="term" value="F:ADP binding"/>
    <property type="evidence" value="ECO:0007669"/>
    <property type="project" value="TreeGrafter"/>
</dbReference>
<dbReference type="Proteomes" id="UP000177103">
    <property type="component" value="Unassembled WGS sequence"/>
</dbReference>
<comment type="caution">
    <text evidence="10">Lacks conserved residue(s) required for the propagation of feature annotation.</text>
</comment>
<dbReference type="GO" id="GO:0005829">
    <property type="term" value="C:cytosol"/>
    <property type="evidence" value="ECO:0007669"/>
    <property type="project" value="TreeGrafter"/>
</dbReference>
<proteinExistence type="inferred from homology"/>
<evidence type="ECO:0000256" key="1">
    <source>
        <dbReference type="ARBA" id="ARBA00000642"/>
    </source>
</evidence>
<evidence type="ECO:0000256" key="2">
    <source>
        <dbReference type="ARBA" id="ARBA00004838"/>
    </source>
</evidence>
<dbReference type="SUPFAM" id="SSF53748">
    <property type="entry name" value="Phosphoglycerate kinase"/>
    <property type="match status" value="1"/>
</dbReference>
<feature type="binding site" evidence="10">
    <location>
        <position position="34"/>
    </location>
    <ligand>
        <name>substrate</name>
    </ligand>
</feature>
<evidence type="ECO:0000256" key="3">
    <source>
        <dbReference type="ARBA" id="ARBA00008982"/>
    </source>
</evidence>
<evidence type="ECO:0000256" key="4">
    <source>
        <dbReference type="ARBA" id="ARBA00013061"/>
    </source>
</evidence>
<comment type="similarity">
    <text evidence="3 10 12">Belongs to the phosphoglycerate kinase family.</text>
</comment>
<keyword evidence="10" id="KW-0963">Cytoplasm</keyword>